<name>A0A848HQC1_9BURK</name>
<evidence type="ECO:0000256" key="1">
    <source>
        <dbReference type="SAM" id="SignalP"/>
    </source>
</evidence>
<proteinExistence type="predicted"/>
<accession>A0A848HQC1</accession>
<evidence type="ECO:0000313" key="3">
    <source>
        <dbReference type="Proteomes" id="UP000583752"/>
    </source>
</evidence>
<protein>
    <recommendedName>
        <fullName evidence="4">DUF3617 family protein</fullName>
    </recommendedName>
</protein>
<dbReference type="RefSeq" id="WP_169466436.1">
    <property type="nucleotide sequence ID" value="NZ_JABBGG010000006.1"/>
</dbReference>
<evidence type="ECO:0008006" key="4">
    <source>
        <dbReference type="Google" id="ProtNLM"/>
    </source>
</evidence>
<reference evidence="2 3" key="1">
    <citation type="submission" date="2020-04" db="EMBL/GenBank/DDBJ databases">
        <title>Massilia sp. RP-1-19 isolated from soil.</title>
        <authorList>
            <person name="Dahal R.H."/>
        </authorList>
    </citation>
    <scope>NUCLEOTIDE SEQUENCE [LARGE SCALE GENOMIC DNA]</scope>
    <source>
        <strain evidence="2 3">RP-1-19</strain>
    </source>
</reference>
<evidence type="ECO:0000313" key="2">
    <source>
        <dbReference type="EMBL" id="NML61981.1"/>
    </source>
</evidence>
<feature type="chain" id="PRO_5032788166" description="DUF3617 family protein" evidence="1">
    <location>
        <begin position="19"/>
        <end position="121"/>
    </location>
</feature>
<keyword evidence="1" id="KW-0732">Signal</keyword>
<comment type="caution">
    <text evidence="2">The sequence shown here is derived from an EMBL/GenBank/DDBJ whole genome shotgun (WGS) entry which is preliminary data.</text>
</comment>
<feature type="signal peptide" evidence="1">
    <location>
        <begin position="1"/>
        <end position="18"/>
    </location>
</feature>
<dbReference type="EMBL" id="JABBGG010000006">
    <property type="protein sequence ID" value="NML61981.1"/>
    <property type="molecule type" value="Genomic_DNA"/>
</dbReference>
<dbReference type="Proteomes" id="UP000583752">
    <property type="component" value="Unassembled WGS sequence"/>
</dbReference>
<sequence length="121" mass="13185">MKHLPLFILACVSAATFAAPIPEWEMSFKPFSGKYSLYGGNIGDPIAPTSENKKISFEVKEGLAKEIFNSIGPDIRRACGANGIRIRQKDGISCSYDKETGYMCYFGFDLRTGKSIGGSVC</sequence>
<organism evidence="2 3">
    <name type="scientific">Massilia polaris</name>
    <dbReference type="NCBI Taxonomy" id="2728846"/>
    <lineage>
        <taxon>Bacteria</taxon>
        <taxon>Pseudomonadati</taxon>
        <taxon>Pseudomonadota</taxon>
        <taxon>Betaproteobacteria</taxon>
        <taxon>Burkholderiales</taxon>
        <taxon>Oxalobacteraceae</taxon>
        <taxon>Telluria group</taxon>
        <taxon>Massilia</taxon>
    </lineage>
</organism>
<keyword evidence="3" id="KW-1185">Reference proteome</keyword>
<gene>
    <name evidence="2" type="ORF">HHL21_13010</name>
</gene>
<dbReference type="AlphaFoldDB" id="A0A848HQC1"/>